<sequence length="108" mass="10952">MSDALLRRTIRRCTAFVLIVLGAIAVELASIEYPDGGNVVGGAAMFGSALYLALSALEEIDDRDELPGRTPETGDDGSDDDSAGDGDGSNDDAGGDGPSSASMPPFGD</sequence>
<protein>
    <submittedName>
        <fullName evidence="3">Uncharacterized protein</fullName>
    </submittedName>
</protein>
<gene>
    <name evidence="3" type="ORF">SAMN05216559_2356</name>
</gene>
<evidence type="ECO:0000313" key="3">
    <source>
        <dbReference type="EMBL" id="SFS00409.1"/>
    </source>
</evidence>
<reference evidence="3 4" key="1">
    <citation type="submission" date="2016-10" db="EMBL/GenBank/DDBJ databases">
        <authorList>
            <person name="de Groot N.N."/>
        </authorList>
    </citation>
    <scope>NUCLEOTIDE SEQUENCE [LARGE SCALE GENOMIC DNA]</scope>
    <source>
        <strain evidence="3 4">CGMCC 1.10457</strain>
    </source>
</reference>
<dbReference type="RefSeq" id="WP_089816710.1">
    <property type="nucleotide sequence ID" value="NZ_FOZK01000002.1"/>
</dbReference>
<accession>A0A1I6LAF5</accession>
<dbReference type="EMBL" id="FOZK01000002">
    <property type="protein sequence ID" value="SFS00409.1"/>
    <property type="molecule type" value="Genomic_DNA"/>
</dbReference>
<evidence type="ECO:0000313" key="4">
    <source>
        <dbReference type="Proteomes" id="UP000199062"/>
    </source>
</evidence>
<keyword evidence="2" id="KW-1133">Transmembrane helix</keyword>
<evidence type="ECO:0000256" key="2">
    <source>
        <dbReference type="SAM" id="Phobius"/>
    </source>
</evidence>
<proteinExistence type="predicted"/>
<name>A0A1I6LAF5_9EURY</name>
<keyword evidence="2" id="KW-0472">Membrane</keyword>
<feature type="transmembrane region" description="Helical" evidence="2">
    <location>
        <begin position="39"/>
        <end position="57"/>
    </location>
</feature>
<evidence type="ECO:0000256" key="1">
    <source>
        <dbReference type="SAM" id="MobiDB-lite"/>
    </source>
</evidence>
<keyword evidence="2" id="KW-0812">Transmembrane</keyword>
<feature type="region of interest" description="Disordered" evidence="1">
    <location>
        <begin position="61"/>
        <end position="108"/>
    </location>
</feature>
<dbReference type="STRING" id="767519.SAMN05216559_2356"/>
<dbReference type="Proteomes" id="UP000199062">
    <property type="component" value="Unassembled WGS sequence"/>
</dbReference>
<dbReference type="AlphaFoldDB" id="A0A1I6LAF5"/>
<feature type="compositionally biased region" description="Acidic residues" evidence="1">
    <location>
        <begin position="73"/>
        <end position="94"/>
    </location>
</feature>
<organism evidence="3 4">
    <name type="scientific">Halomicrobium zhouii</name>
    <dbReference type="NCBI Taxonomy" id="767519"/>
    <lineage>
        <taxon>Archaea</taxon>
        <taxon>Methanobacteriati</taxon>
        <taxon>Methanobacteriota</taxon>
        <taxon>Stenosarchaea group</taxon>
        <taxon>Halobacteria</taxon>
        <taxon>Halobacteriales</taxon>
        <taxon>Haloarculaceae</taxon>
        <taxon>Halomicrobium</taxon>
    </lineage>
</organism>
<keyword evidence="4" id="KW-1185">Reference proteome</keyword>